<name>A0A6H5H1Z9_9HEMI</name>
<proteinExistence type="predicted"/>
<evidence type="ECO:0000313" key="2">
    <source>
        <dbReference type="Proteomes" id="UP000479000"/>
    </source>
</evidence>
<protein>
    <submittedName>
        <fullName evidence="1">Uncharacterized protein</fullName>
    </submittedName>
</protein>
<dbReference type="AlphaFoldDB" id="A0A6H5H1Z9"/>
<accession>A0A6H5H1Z9</accession>
<organism evidence="1 2">
    <name type="scientific">Nesidiocoris tenuis</name>
    <dbReference type="NCBI Taxonomy" id="355587"/>
    <lineage>
        <taxon>Eukaryota</taxon>
        <taxon>Metazoa</taxon>
        <taxon>Ecdysozoa</taxon>
        <taxon>Arthropoda</taxon>
        <taxon>Hexapoda</taxon>
        <taxon>Insecta</taxon>
        <taxon>Pterygota</taxon>
        <taxon>Neoptera</taxon>
        <taxon>Paraneoptera</taxon>
        <taxon>Hemiptera</taxon>
        <taxon>Heteroptera</taxon>
        <taxon>Panheteroptera</taxon>
        <taxon>Cimicomorpha</taxon>
        <taxon>Miridae</taxon>
        <taxon>Dicyphina</taxon>
        <taxon>Nesidiocoris</taxon>
    </lineage>
</organism>
<evidence type="ECO:0000313" key="1">
    <source>
        <dbReference type="EMBL" id="CAB0010665.1"/>
    </source>
</evidence>
<dbReference type="Proteomes" id="UP000479000">
    <property type="component" value="Unassembled WGS sequence"/>
</dbReference>
<sequence>MSTELAYSPSRCNTIPTDWRAHATSMVPVNHRAFRKSSDEAHAGGGKWGPSVDAHEVVCEDKGLMPLVVWLLNM</sequence>
<feature type="non-terminal residue" evidence="1">
    <location>
        <position position="74"/>
    </location>
</feature>
<reference evidence="1 2" key="1">
    <citation type="submission" date="2020-02" db="EMBL/GenBank/DDBJ databases">
        <authorList>
            <person name="Ferguson B K."/>
        </authorList>
    </citation>
    <scope>NUCLEOTIDE SEQUENCE [LARGE SCALE GENOMIC DNA]</scope>
</reference>
<keyword evidence="2" id="KW-1185">Reference proteome</keyword>
<gene>
    <name evidence="1" type="ORF">NTEN_LOCUS15693</name>
</gene>
<dbReference type="EMBL" id="CADCXU010023084">
    <property type="protein sequence ID" value="CAB0010665.1"/>
    <property type="molecule type" value="Genomic_DNA"/>
</dbReference>